<reference evidence="1 2" key="1">
    <citation type="journal article" date="2018" name="Sci. Rep.">
        <title>Genomic signatures of local adaptation to the degree of environmental predictability in rotifers.</title>
        <authorList>
            <person name="Franch-Gras L."/>
            <person name="Hahn C."/>
            <person name="Garcia-Roger E.M."/>
            <person name="Carmona M.J."/>
            <person name="Serra M."/>
            <person name="Gomez A."/>
        </authorList>
    </citation>
    <scope>NUCLEOTIDE SEQUENCE [LARGE SCALE GENOMIC DNA]</scope>
    <source>
        <strain evidence="1">HYR1</strain>
    </source>
</reference>
<comment type="caution">
    <text evidence="1">The sequence shown here is derived from an EMBL/GenBank/DDBJ whole genome shotgun (WGS) entry which is preliminary data.</text>
</comment>
<name>A0A3M7SRV2_BRAPC</name>
<evidence type="ECO:0000313" key="2">
    <source>
        <dbReference type="Proteomes" id="UP000276133"/>
    </source>
</evidence>
<sequence>MNINNSERFKNGLLVRKKKIGVLITEIYTTNLKIQNKGFYTALIKKLIFALKKNITQKKKFECIIKVDFKFFSNYYNKEQQNRSSVQFIQAQHS</sequence>
<dbReference type="EMBL" id="REGN01000866">
    <property type="protein sequence ID" value="RNA38476.1"/>
    <property type="molecule type" value="Genomic_DNA"/>
</dbReference>
<dbReference type="AlphaFoldDB" id="A0A3M7SRV2"/>
<proteinExistence type="predicted"/>
<dbReference type="Proteomes" id="UP000276133">
    <property type="component" value="Unassembled WGS sequence"/>
</dbReference>
<protein>
    <submittedName>
        <fullName evidence="1">Uncharacterized protein</fullName>
    </submittedName>
</protein>
<keyword evidence="2" id="KW-1185">Reference proteome</keyword>
<accession>A0A3M7SRV2</accession>
<gene>
    <name evidence="1" type="ORF">BpHYR1_007398</name>
</gene>
<evidence type="ECO:0000313" key="1">
    <source>
        <dbReference type="EMBL" id="RNA38476.1"/>
    </source>
</evidence>
<organism evidence="1 2">
    <name type="scientific">Brachionus plicatilis</name>
    <name type="common">Marine rotifer</name>
    <name type="synonym">Brachionus muelleri</name>
    <dbReference type="NCBI Taxonomy" id="10195"/>
    <lineage>
        <taxon>Eukaryota</taxon>
        <taxon>Metazoa</taxon>
        <taxon>Spiralia</taxon>
        <taxon>Gnathifera</taxon>
        <taxon>Rotifera</taxon>
        <taxon>Eurotatoria</taxon>
        <taxon>Monogononta</taxon>
        <taxon>Pseudotrocha</taxon>
        <taxon>Ploima</taxon>
        <taxon>Brachionidae</taxon>
        <taxon>Brachionus</taxon>
    </lineage>
</organism>